<dbReference type="CDD" id="cd13912">
    <property type="entry name" value="CcO_II_C"/>
    <property type="match status" value="1"/>
</dbReference>
<protein>
    <recommendedName>
        <fullName evidence="4 18">Cytochrome c oxidase subunit 2</fullName>
    </recommendedName>
</protein>
<dbReference type="PROSITE" id="PS00078">
    <property type="entry name" value="COX2"/>
    <property type="match status" value="1"/>
</dbReference>
<dbReference type="FunFam" id="2.60.40.420:FF:000001">
    <property type="entry name" value="Cytochrome c oxidase subunit 2"/>
    <property type="match status" value="1"/>
</dbReference>
<accession>A0A9E8K004</accession>
<evidence type="ECO:0000256" key="19">
    <source>
        <dbReference type="SAM" id="Phobius"/>
    </source>
</evidence>
<evidence type="ECO:0000256" key="6">
    <source>
        <dbReference type="ARBA" id="ARBA00022660"/>
    </source>
</evidence>
<dbReference type="InterPro" id="IPR011759">
    <property type="entry name" value="Cyt_c_oxidase_su2_TM_dom"/>
</dbReference>
<evidence type="ECO:0000256" key="8">
    <source>
        <dbReference type="ARBA" id="ARBA00022723"/>
    </source>
</evidence>
<keyword evidence="8 18" id="KW-0479">Metal-binding</keyword>
<name>A0A9E8K004_9HYME</name>
<dbReference type="InterPro" id="IPR034210">
    <property type="entry name" value="CcO_II_C"/>
</dbReference>
<dbReference type="EMBL" id="OM677827">
    <property type="protein sequence ID" value="UZT67505.1"/>
    <property type="molecule type" value="Genomic_DNA"/>
</dbReference>
<keyword evidence="7 18" id="KW-0812">Transmembrane</keyword>
<evidence type="ECO:0000256" key="10">
    <source>
        <dbReference type="ARBA" id="ARBA00022842"/>
    </source>
</evidence>
<sequence length="227" mass="26467">MNSWNNLCFQDASSPIMEWLILFHDYTLFINLITTITIMITMMKTIKNNLINLLIENQLIEIIWTILPVIVLIFLAIPSLKLLYLMDEMYQPMFSIKCLGNQWFWTYELTDFMNSSFESYMNKDINMNSFRLLDVDTNLILPLNTQLRLLISSNDVIHSFTIPSMGLKMDGIPGRLNQSNLYCNRPGMFFGQCSEICGANHSFMPICIEMTNLPNFINWINLITKNM</sequence>
<dbReference type="PROSITE" id="PS50999">
    <property type="entry name" value="COX2_TM"/>
    <property type="match status" value="1"/>
</dbReference>
<dbReference type="GO" id="GO:0004129">
    <property type="term" value="F:cytochrome-c oxidase activity"/>
    <property type="evidence" value="ECO:0007669"/>
    <property type="project" value="UniProtKB-EC"/>
</dbReference>
<keyword evidence="5 18" id="KW-0813">Transport</keyword>
<evidence type="ECO:0000256" key="1">
    <source>
        <dbReference type="ARBA" id="ARBA00004448"/>
    </source>
</evidence>
<keyword evidence="11" id="KW-1278">Translocase</keyword>
<dbReference type="Gene3D" id="1.10.287.90">
    <property type="match status" value="1"/>
</dbReference>
<dbReference type="GO" id="GO:0005743">
    <property type="term" value="C:mitochondrial inner membrane"/>
    <property type="evidence" value="ECO:0007669"/>
    <property type="project" value="UniProtKB-SubCell"/>
</dbReference>
<evidence type="ECO:0000256" key="15">
    <source>
        <dbReference type="ARBA" id="ARBA00023128"/>
    </source>
</evidence>
<keyword evidence="15 18" id="KW-0496">Mitochondrion</keyword>
<evidence type="ECO:0000256" key="16">
    <source>
        <dbReference type="ARBA" id="ARBA00023136"/>
    </source>
</evidence>
<evidence type="ECO:0000256" key="4">
    <source>
        <dbReference type="ARBA" id="ARBA00015946"/>
    </source>
</evidence>
<feature type="domain" description="Cytochrome oxidase subunit II copper A binding" evidence="20">
    <location>
        <begin position="91"/>
        <end position="222"/>
    </location>
</feature>
<dbReference type="PANTHER" id="PTHR22888:SF9">
    <property type="entry name" value="CYTOCHROME C OXIDASE SUBUNIT 2"/>
    <property type="match status" value="1"/>
</dbReference>
<evidence type="ECO:0000256" key="5">
    <source>
        <dbReference type="ARBA" id="ARBA00022448"/>
    </source>
</evidence>
<evidence type="ECO:0000256" key="7">
    <source>
        <dbReference type="ARBA" id="ARBA00022692"/>
    </source>
</evidence>
<reference evidence="22" key="1">
    <citation type="journal article" date="2022" name="Genes (Basel)">
        <title>Novel Gene Rearrangements in the Mitochondrial Genomes of Cynipoid Wasps (Hymenoptera: Cynipoidea).</title>
        <authorList>
            <person name="Shu X."/>
            <person name="Li Z."/>
            <person name="Yuan R."/>
            <person name="Tang P."/>
            <person name="Chen X."/>
        </authorList>
    </citation>
    <scope>NUCLEOTIDE SEQUENCE</scope>
</reference>
<dbReference type="SUPFAM" id="SSF49503">
    <property type="entry name" value="Cupredoxins"/>
    <property type="match status" value="1"/>
</dbReference>
<evidence type="ECO:0000313" key="22">
    <source>
        <dbReference type="EMBL" id="UZT67505.1"/>
    </source>
</evidence>
<dbReference type="GO" id="GO:0042773">
    <property type="term" value="P:ATP synthesis coupled electron transport"/>
    <property type="evidence" value="ECO:0007669"/>
    <property type="project" value="TreeGrafter"/>
</dbReference>
<comment type="subunit">
    <text evidence="3">Component of the cytochrome c oxidase (complex IV, CIV), a multisubunit enzyme composed of a catalytic core of 3 subunits and several supernumerary subunits. The complex exists as a monomer or a dimer and forms supercomplexes (SCs) in the inner mitochondrial membrane with ubiquinol-cytochrome c oxidoreductase (cytochrome b-c1 complex, complex III, CIII).</text>
</comment>
<dbReference type="GO" id="GO:0005507">
    <property type="term" value="F:copper ion binding"/>
    <property type="evidence" value="ECO:0007669"/>
    <property type="project" value="InterPro"/>
</dbReference>
<evidence type="ECO:0000256" key="11">
    <source>
        <dbReference type="ARBA" id="ARBA00022967"/>
    </source>
</evidence>
<evidence type="ECO:0000256" key="9">
    <source>
        <dbReference type="ARBA" id="ARBA00022792"/>
    </source>
</evidence>
<dbReference type="SUPFAM" id="SSF81464">
    <property type="entry name" value="Cytochrome c oxidase subunit II-like, transmembrane region"/>
    <property type="match status" value="1"/>
</dbReference>
<dbReference type="InterPro" id="IPR001505">
    <property type="entry name" value="Copper_CuA"/>
</dbReference>
<comment type="function">
    <text evidence="18">Component of the cytochrome c oxidase, the last enzyme in the mitochondrial electron transport chain which drives oxidative phosphorylation. The respiratory chain contains 3 multisubunit complexes succinate dehydrogenase (complex II, CII), ubiquinol-cytochrome c oxidoreductase (cytochrome b-c1 complex, complex III, CIII) and cytochrome c oxidase (complex IV, CIV), that cooperate to transfer electrons derived from NADH and succinate to molecular oxygen, creating an electrochemical gradient over the inner membrane that drives transmembrane transport and the ATP synthase. Cytochrome c oxidase is the component of the respiratory chain that catalyzes the reduction of oxygen to water. Electrons originating from reduced cytochrome c in the intermembrane space (IMS) are transferred via the dinuclear copper A center (CU(A)) of subunit 2 and heme A of subunit 1 to the active site in subunit 1, a binuclear center (BNC) formed by heme A3 and copper B (CU(B)). The BNC reduces molecular oxygen to 2 water molecules using 4 electrons from cytochrome c in the IMS and 4 protons from the mitochondrial matrix.</text>
</comment>
<gene>
    <name evidence="22" type="primary">cox2</name>
</gene>
<proteinExistence type="inferred from homology"/>
<evidence type="ECO:0000256" key="13">
    <source>
        <dbReference type="ARBA" id="ARBA00022989"/>
    </source>
</evidence>
<dbReference type="InterPro" id="IPR008972">
    <property type="entry name" value="Cupredoxin"/>
</dbReference>
<dbReference type="InterPro" id="IPR045187">
    <property type="entry name" value="CcO_II"/>
</dbReference>
<evidence type="ECO:0000256" key="17">
    <source>
        <dbReference type="ARBA" id="ARBA00049512"/>
    </source>
</evidence>
<evidence type="ECO:0000259" key="20">
    <source>
        <dbReference type="PROSITE" id="PS50857"/>
    </source>
</evidence>
<feature type="transmembrane region" description="Helical" evidence="19">
    <location>
        <begin position="21"/>
        <end position="42"/>
    </location>
</feature>
<comment type="similarity">
    <text evidence="2 18">Belongs to the cytochrome c oxidase subunit 2 family.</text>
</comment>
<dbReference type="PROSITE" id="PS50857">
    <property type="entry name" value="COX2_CUA"/>
    <property type="match status" value="1"/>
</dbReference>
<keyword evidence="9 18" id="KW-0999">Mitochondrion inner membrane</keyword>
<keyword evidence="14 18" id="KW-0186">Copper</keyword>
<feature type="transmembrane region" description="Helical" evidence="19">
    <location>
        <begin position="62"/>
        <end position="84"/>
    </location>
</feature>
<dbReference type="PRINTS" id="PR01166">
    <property type="entry name" value="CYCOXIDASEII"/>
</dbReference>
<dbReference type="Pfam" id="PF00116">
    <property type="entry name" value="COX2"/>
    <property type="match status" value="1"/>
</dbReference>
<comment type="cofactor">
    <cofactor evidence="18">
        <name>Cu cation</name>
        <dbReference type="ChEBI" id="CHEBI:23378"/>
    </cofactor>
    <text evidence="18">Binds a copper A center.</text>
</comment>
<dbReference type="InterPro" id="IPR002429">
    <property type="entry name" value="CcO_II-like_C"/>
</dbReference>
<geneLocation type="mitochondrion" evidence="22"/>
<dbReference type="InterPro" id="IPR036257">
    <property type="entry name" value="Cyt_c_oxidase_su2_TM_sf"/>
</dbReference>
<keyword evidence="6 18" id="KW-0679">Respiratory chain</keyword>
<evidence type="ECO:0000256" key="12">
    <source>
        <dbReference type="ARBA" id="ARBA00022982"/>
    </source>
</evidence>
<dbReference type="PANTHER" id="PTHR22888">
    <property type="entry name" value="CYTOCHROME C OXIDASE, SUBUNIT II"/>
    <property type="match status" value="1"/>
</dbReference>
<evidence type="ECO:0000256" key="18">
    <source>
        <dbReference type="RuleBase" id="RU000457"/>
    </source>
</evidence>
<keyword evidence="12 18" id="KW-0249">Electron transport</keyword>
<keyword evidence="16 18" id="KW-0472">Membrane</keyword>
<evidence type="ECO:0000256" key="14">
    <source>
        <dbReference type="ARBA" id="ARBA00023008"/>
    </source>
</evidence>
<dbReference type="Pfam" id="PF02790">
    <property type="entry name" value="COX2_TM"/>
    <property type="match status" value="1"/>
</dbReference>
<keyword evidence="10" id="KW-0460">Magnesium</keyword>
<organism evidence="22">
    <name type="scientific">Trybliographa sp. ZJUH 20220008</name>
    <dbReference type="NCBI Taxonomy" id="2943454"/>
    <lineage>
        <taxon>Eukaryota</taxon>
        <taxon>Metazoa</taxon>
        <taxon>Ecdysozoa</taxon>
        <taxon>Arthropoda</taxon>
        <taxon>Hexapoda</taxon>
        <taxon>Insecta</taxon>
        <taxon>Pterygota</taxon>
        <taxon>Neoptera</taxon>
        <taxon>Endopterygota</taxon>
        <taxon>Hymenoptera</taxon>
        <taxon>Apocrita</taxon>
        <taxon>Proctotrupomorpha</taxon>
        <taxon>Cynipoidea</taxon>
        <taxon>Figitidae</taxon>
        <taxon>Eucoilinae</taxon>
        <taxon>Trybliographa</taxon>
    </lineage>
</organism>
<comment type="subcellular location">
    <subcellularLocation>
        <location evidence="1 18">Mitochondrion inner membrane</location>
        <topology evidence="1 18">Multi-pass membrane protein</topology>
    </subcellularLocation>
</comment>
<reference evidence="22" key="2">
    <citation type="submission" date="2022-02" db="EMBL/GenBank/DDBJ databases">
        <authorList>
            <person name="Shu X.H."/>
            <person name="Li Z.K."/>
            <person name="Tang P."/>
            <person name="Chen X.X."/>
        </authorList>
    </citation>
    <scope>NUCLEOTIDE SEQUENCE</scope>
</reference>
<keyword evidence="13 19" id="KW-1133">Transmembrane helix</keyword>
<comment type="catalytic activity">
    <reaction evidence="17">
        <text>4 Fe(II)-[cytochrome c] + O2 + 8 H(+)(in) = 4 Fe(III)-[cytochrome c] + 2 H2O + 4 H(+)(out)</text>
        <dbReference type="Rhea" id="RHEA:11436"/>
        <dbReference type="Rhea" id="RHEA-COMP:10350"/>
        <dbReference type="Rhea" id="RHEA-COMP:14399"/>
        <dbReference type="ChEBI" id="CHEBI:15377"/>
        <dbReference type="ChEBI" id="CHEBI:15378"/>
        <dbReference type="ChEBI" id="CHEBI:15379"/>
        <dbReference type="ChEBI" id="CHEBI:29033"/>
        <dbReference type="ChEBI" id="CHEBI:29034"/>
        <dbReference type="EC" id="7.1.1.9"/>
    </reaction>
    <physiologicalReaction direction="left-to-right" evidence="17">
        <dbReference type="Rhea" id="RHEA:11437"/>
    </physiologicalReaction>
</comment>
<evidence type="ECO:0000256" key="3">
    <source>
        <dbReference type="ARBA" id="ARBA00011164"/>
    </source>
</evidence>
<evidence type="ECO:0000259" key="21">
    <source>
        <dbReference type="PROSITE" id="PS50999"/>
    </source>
</evidence>
<evidence type="ECO:0000256" key="2">
    <source>
        <dbReference type="ARBA" id="ARBA00007866"/>
    </source>
</evidence>
<dbReference type="AlphaFoldDB" id="A0A9E8K004"/>
<dbReference type="Gene3D" id="2.60.40.420">
    <property type="entry name" value="Cupredoxins - blue copper proteins"/>
    <property type="match status" value="1"/>
</dbReference>
<feature type="domain" description="Cytochrome oxidase subunit II transmembrane region profile" evidence="21">
    <location>
        <begin position="1"/>
        <end position="90"/>
    </location>
</feature>